<proteinExistence type="predicted"/>
<protein>
    <submittedName>
        <fullName evidence="1">Uncharacterized protein</fullName>
    </submittedName>
</protein>
<evidence type="ECO:0000313" key="1">
    <source>
        <dbReference type="EMBL" id="KAL2641747.1"/>
    </source>
</evidence>
<evidence type="ECO:0000313" key="2">
    <source>
        <dbReference type="Proteomes" id="UP001605036"/>
    </source>
</evidence>
<dbReference type="Proteomes" id="UP001605036">
    <property type="component" value="Unassembled WGS sequence"/>
</dbReference>
<gene>
    <name evidence="1" type="ORF">R1flu_009334</name>
</gene>
<reference evidence="1 2" key="1">
    <citation type="submission" date="2024-09" db="EMBL/GenBank/DDBJ databases">
        <title>Chromosome-scale assembly of Riccia fluitans.</title>
        <authorList>
            <person name="Paukszto L."/>
            <person name="Sawicki J."/>
            <person name="Karawczyk K."/>
            <person name="Piernik-Szablinska J."/>
            <person name="Szczecinska M."/>
            <person name="Mazdziarz M."/>
        </authorList>
    </citation>
    <scope>NUCLEOTIDE SEQUENCE [LARGE SCALE GENOMIC DNA]</scope>
    <source>
        <strain evidence="1">Rf_01</strain>
        <tissue evidence="1">Aerial parts of the thallus</tissue>
    </source>
</reference>
<accession>A0ABD1Z5X8</accession>
<organism evidence="1 2">
    <name type="scientific">Riccia fluitans</name>
    <dbReference type="NCBI Taxonomy" id="41844"/>
    <lineage>
        <taxon>Eukaryota</taxon>
        <taxon>Viridiplantae</taxon>
        <taxon>Streptophyta</taxon>
        <taxon>Embryophyta</taxon>
        <taxon>Marchantiophyta</taxon>
        <taxon>Marchantiopsida</taxon>
        <taxon>Marchantiidae</taxon>
        <taxon>Marchantiales</taxon>
        <taxon>Ricciaceae</taxon>
        <taxon>Riccia</taxon>
    </lineage>
</organism>
<name>A0ABD1Z5X8_9MARC</name>
<dbReference type="AlphaFoldDB" id="A0ABD1Z5X8"/>
<sequence>MPIQMIYYDLQGAYAYGAAAWGSVIPLNFEGSTSLTGTHGITFMGDEKRERYREISHVHSVEGEYAGRMEKEMVCGFERDVE</sequence>
<keyword evidence="2" id="KW-1185">Reference proteome</keyword>
<comment type="caution">
    <text evidence="1">The sequence shown here is derived from an EMBL/GenBank/DDBJ whole genome shotgun (WGS) entry which is preliminary data.</text>
</comment>
<dbReference type="EMBL" id="JBHFFA010000002">
    <property type="protein sequence ID" value="KAL2641747.1"/>
    <property type="molecule type" value="Genomic_DNA"/>
</dbReference>